<dbReference type="Pfam" id="PF01041">
    <property type="entry name" value="DegT_DnrJ_EryC1"/>
    <property type="match status" value="1"/>
</dbReference>
<dbReference type="Gene3D" id="3.90.1150.10">
    <property type="entry name" value="Aspartate Aminotransferase, domain 1"/>
    <property type="match status" value="1"/>
</dbReference>
<accession>A0AA41ZB23</accession>
<dbReference type="GO" id="GO:0030170">
    <property type="term" value="F:pyridoxal phosphate binding"/>
    <property type="evidence" value="ECO:0007669"/>
    <property type="project" value="TreeGrafter"/>
</dbReference>
<comment type="caution">
    <text evidence="3">The sequence shown here is derived from an EMBL/GenBank/DDBJ whole genome shotgun (WGS) entry which is preliminary data.</text>
</comment>
<evidence type="ECO:0000313" key="4">
    <source>
        <dbReference type="Proteomes" id="UP001165565"/>
    </source>
</evidence>
<evidence type="ECO:0000256" key="2">
    <source>
        <dbReference type="RuleBase" id="RU004508"/>
    </source>
</evidence>
<dbReference type="GO" id="GO:0000271">
    <property type="term" value="P:polysaccharide biosynthetic process"/>
    <property type="evidence" value="ECO:0007669"/>
    <property type="project" value="TreeGrafter"/>
</dbReference>
<evidence type="ECO:0000313" key="3">
    <source>
        <dbReference type="EMBL" id="MCW6537270.1"/>
    </source>
</evidence>
<dbReference type="InterPro" id="IPR015422">
    <property type="entry name" value="PyrdxlP-dep_Trfase_small"/>
</dbReference>
<dbReference type="PANTHER" id="PTHR30244:SF34">
    <property type="entry name" value="DTDP-4-AMINO-4,6-DIDEOXYGALACTOSE TRANSAMINASE"/>
    <property type="match status" value="1"/>
</dbReference>
<dbReference type="EMBL" id="JANFAV010000020">
    <property type="protein sequence ID" value="MCW6537270.1"/>
    <property type="molecule type" value="Genomic_DNA"/>
</dbReference>
<proteinExistence type="inferred from homology"/>
<dbReference type="Proteomes" id="UP001165565">
    <property type="component" value="Unassembled WGS sequence"/>
</dbReference>
<sequence>MENSLRLFDCRLGADARRALDAVLASGELTAGPFVGELEKRLNARYPGRTSVALSDMTQAIAMALRLAGIGPGDDVLTLALNCMSSNSAITLAGARPVWVDINPHTLTIDLADCARALTSRTKALVVYHVAGYPADIAAVEAFCRTHGIVLIEDANNALGARSEDRMAGSGGRFSILSFYANRQVNAIEGAALLCADPADAERARRLRRFGVDVARFRDADGEIAADTDVIEVGVPASMTNVNACLACHQFEQLEVRLQRTRANALALRDALSGTRVTPVQWREQDSPAFWAFVVRCGDRDGLMRMLKSHGIQCSKLHQRNDRYSGFEAATRDLPGTSALERDMLAIPAGWWLDSAQRMRMVRLLQAWRPSYDSGQALYVAARDGPLS</sequence>
<protein>
    <submittedName>
        <fullName evidence="3">DegT/DnrJ/EryC1/StrS family aminotransferase</fullName>
    </submittedName>
</protein>
<dbReference type="GO" id="GO:0008483">
    <property type="term" value="F:transaminase activity"/>
    <property type="evidence" value="ECO:0007669"/>
    <property type="project" value="UniProtKB-KW"/>
</dbReference>
<dbReference type="PANTHER" id="PTHR30244">
    <property type="entry name" value="TRANSAMINASE"/>
    <property type="match status" value="1"/>
</dbReference>
<keyword evidence="2" id="KW-0663">Pyridoxal phosphate</keyword>
<keyword evidence="4" id="KW-1185">Reference proteome</keyword>
<name>A0AA41ZB23_9SPHN</name>
<organism evidence="3 4">
    <name type="scientific">Sphingomonas lycopersici</name>
    <dbReference type="NCBI Taxonomy" id="2951807"/>
    <lineage>
        <taxon>Bacteria</taxon>
        <taxon>Pseudomonadati</taxon>
        <taxon>Pseudomonadota</taxon>
        <taxon>Alphaproteobacteria</taxon>
        <taxon>Sphingomonadales</taxon>
        <taxon>Sphingomonadaceae</taxon>
        <taxon>Sphingomonas</taxon>
    </lineage>
</organism>
<keyword evidence="3" id="KW-0032">Aminotransferase</keyword>
<dbReference type="SUPFAM" id="SSF53383">
    <property type="entry name" value="PLP-dependent transferases"/>
    <property type="match status" value="1"/>
</dbReference>
<reference evidence="3" key="1">
    <citation type="submission" date="2022-06" db="EMBL/GenBank/DDBJ databases">
        <title>Sphingomonas sp. nov. isolated from rhizosphere soil of tomato.</title>
        <authorList>
            <person name="Dong H."/>
            <person name="Gao R."/>
        </authorList>
    </citation>
    <scope>NUCLEOTIDE SEQUENCE</scope>
    <source>
        <strain evidence="3">MMSM24</strain>
    </source>
</reference>
<dbReference type="Gene3D" id="3.40.640.10">
    <property type="entry name" value="Type I PLP-dependent aspartate aminotransferase-like (Major domain)"/>
    <property type="match status" value="1"/>
</dbReference>
<dbReference type="InterPro" id="IPR000653">
    <property type="entry name" value="DegT/StrS_aminotransferase"/>
</dbReference>
<dbReference type="AlphaFoldDB" id="A0AA41ZB23"/>
<dbReference type="RefSeq" id="WP_265271210.1">
    <property type="nucleotide sequence ID" value="NZ_JANFAV010000020.1"/>
</dbReference>
<gene>
    <name evidence="3" type="ORF">NEE01_21035</name>
</gene>
<comment type="similarity">
    <text evidence="1 2">Belongs to the DegT/DnrJ/EryC1 family.</text>
</comment>
<dbReference type="PIRSF" id="PIRSF000390">
    <property type="entry name" value="PLP_StrS"/>
    <property type="match status" value="1"/>
</dbReference>
<dbReference type="InterPro" id="IPR015424">
    <property type="entry name" value="PyrdxlP-dep_Trfase"/>
</dbReference>
<dbReference type="InterPro" id="IPR015421">
    <property type="entry name" value="PyrdxlP-dep_Trfase_major"/>
</dbReference>
<evidence type="ECO:0000256" key="1">
    <source>
        <dbReference type="ARBA" id="ARBA00037999"/>
    </source>
</evidence>
<keyword evidence="3" id="KW-0808">Transferase</keyword>